<dbReference type="Gene3D" id="2.30.29.30">
    <property type="entry name" value="Pleckstrin-homology domain (PH domain)/Phosphotyrosine-binding domain (PTB)"/>
    <property type="match status" value="1"/>
</dbReference>
<dbReference type="Gene3D" id="2.40.160.120">
    <property type="match status" value="1"/>
</dbReference>
<dbReference type="GO" id="GO:0034727">
    <property type="term" value="P:piecemeal microautophagy of the nucleus"/>
    <property type="evidence" value="ECO:0007669"/>
    <property type="project" value="TreeGrafter"/>
</dbReference>
<dbReference type="Gene3D" id="1.25.40.20">
    <property type="entry name" value="Ankyrin repeat-containing domain"/>
    <property type="match status" value="2"/>
</dbReference>
<dbReference type="VEuPathDB" id="FungiDB:ATEG_01876"/>
<feature type="compositionally biased region" description="Polar residues" evidence="12">
    <location>
        <begin position="1697"/>
        <end position="1715"/>
    </location>
</feature>
<evidence type="ECO:0000256" key="9">
    <source>
        <dbReference type="ARBA" id="ARBA00023128"/>
    </source>
</evidence>
<feature type="region of interest" description="Disordered" evidence="12">
    <location>
        <begin position="1697"/>
        <end position="1719"/>
    </location>
</feature>
<dbReference type="GO" id="GO:0005886">
    <property type="term" value="C:plasma membrane"/>
    <property type="evidence" value="ECO:0007669"/>
    <property type="project" value="TreeGrafter"/>
</dbReference>
<feature type="region of interest" description="Disordered" evidence="12">
    <location>
        <begin position="1092"/>
        <end position="1193"/>
    </location>
</feature>
<dbReference type="FunFam" id="1.25.40.20:FF:000281">
    <property type="entry name" value="Oxysterol binding protein (Osh1)"/>
    <property type="match status" value="1"/>
</dbReference>
<evidence type="ECO:0000256" key="12">
    <source>
        <dbReference type="SAM" id="MobiDB-lite"/>
    </source>
</evidence>
<keyword evidence="6" id="KW-0809">Transit peptide</keyword>
<dbReference type="GO" id="GO:0032934">
    <property type="term" value="F:sterol binding"/>
    <property type="evidence" value="ECO:0007669"/>
    <property type="project" value="TreeGrafter"/>
</dbReference>
<dbReference type="SUPFAM" id="SSF160909">
    <property type="entry name" value="ATP12-like"/>
    <property type="match status" value="1"/>
</dbReference>
<dbReference type="GO" id="GO:0005739">
    <property type="term" value="C:mitochondrion"/>
    <property type="evidence" value="ECO:0007669"/>
    <property type="project" value="UniProtKB-SubCell"/>
</dbReference>
<evidence type="ECO:0000256" key="8">
    <source>
        <dbReference type="ARBA" id="ARBA00023121"/>
    </source>
</evidence>
<dbReference type="InterPro" id="IPR002110">
    <property type="entry name" value="Ankyrin_rpt"/>
</dbReference>
<protein>
    <submittedName>
        <fullName evidence="13">Oxysterol-binding protein-domain-containing protein</fullName>
    </submittedName>
</protein>
<dbReference type="PROSITE" id="PS01013">
    <property type="entry name" value="OSBP"/>
    <property type="match status" value="1"/>
</dbReference>
<dbReference type="OrthoDB" id="1854502at2759"/>
<dbReference type="FunFam" id="2.40.160.120:FF:000008">
    <property type="entry name" value="Oxysterol binding protein (Osh1)"/>
    <property type="match status" value="1"/>
</dbReference>
<dbReference type="InterPro" id="IPR011993">
    <property type="entry name" value="PH-like_dom_sf"/>
</dbReference>
<dbReference type="Pfam" id="PF12796">
    <property type="entry name" value="Ank_2"/>
    <property type="match status" value="1"/>
</dbReference>
<dbReference type="FunFam" id="1.25.40.20:FF:000358">
    <property type="entry name" value="Oxysterol binding protein (Osh1), putative"/>
    <property type="match status" value="1"/>
</dbReference>
<keyword evidence="9" id="KW-0496">Mitochondrion</keyword>
<evidence type="ECO:0000256" key="10">
    <source>
        <dbReference type="ARBA" id="ARBA00023186"/>
    </source>
</evidence>
<feature type="region of interest" description="Disordered" evidence="12">
    <location>
        <begin position="865"/>
        <end position="993"/>
    </location>
</feature>
<dbReference type="SMART" id="SM00233">
    <property type="entry name" value="PH"/>
    <property type="match status" value="1"/>
</dbReference>
<dbReference type="SMART" id="SM00248">
    <property type="entry name" value="ANK"/>
    <property type="match status" value="3"/>
</dbReference>
<sequence length="2158" mass="241048">MLGFLRPSAAVSRHVISTPTRHHAVLSRRFHCTPLRAAVAHPITAHGPPPKAPSASPEFKQSDDADSVREEVSKARAAQSAALKKRFWKNVDITKKQGMFASTRDAICGDVLLDTRPLRTPSKDVLSVPATKSHLAHAIALEWDVMTTAQQALKTHMIPLTSMAARAGDIAQEDARGDTTTRDDIITTAMRYLETDTLLCWVPEKNAYAVEDVDADGAGDKRESLREMQVRVASDIIAFLSTKVWPGVDIKPILDADSILPVSQSQATKDIIKQWISGLQAYDLAALERGILAAKSLLVAVRLVVEWSENFRHVQRPGQKRFGIEEAAEASSLEVKWQTDMWGEVEDTHDVDKEDLKRQLGSVIVVPVGPNPKLSCGGRDMTDKGEGHKRSRSALALALLHRDKSKDNYEESTGRDSTASLDSTSTSPANSSSSFPSLSITRSSTRRKSRQEANTPSMSSEQPLEPVGSNPDPDNVDKSASTPQVDTGSMSLDQSVRTFRLFEVLRSGDTTAISKAIKETADAQGASSLSGTTILHLAIQCAEPQVVEYILSSGNDLDINARDREGNTPLHLAAQLGRGPLVRELLNRPGVNDSVVNYRGQTALDVARNPDIFQQLQLARSLFIDQKTQEIQSLIAQGNYESLEKLLEEPRVEGLLDVNSLDLVTDPATLQSGGTLLHEGARKKDTKLLQILLMHGADPFRRDKKGKLPQDVTKDDKTRAIVKKSPAAVIAQRGIQEKAILGTNAAQGVSGRPGAGETSFAGKDSREMRGYLKKWTNYTSGYKLRWFVLEDGVLSYYKHQDDADSACRGAINMKIARLNMDPQDKTRFEIQGKSSVKYHLKANHVVETKRWFWTLNNAIQWAKDEAKEEEKRQTRNAEVLRQAKIEQIEGRTPESPSDSPSLSATRSNGKGLAPPSLGVPSSSGARLSTYTSRTTLESGTADDEEGSFGPYDQGPPSNEVNRVPSHVTTAPDFEGDDEDYGDDASSRDVPPADKDALNITAQSAKLQLDILSSVAASLQAEKSKDPNTSLSEPAVDQALAAYEAAVSSLKGLVQNLLKISRDRDSYWQYRLNREAFLRKMWEESMARVAQEHEELQSKMGESEEKRRRTKRALKEALENSSANASAPISTAPSRVHVTGEKTGEAEAEETPKIPDASTDTQQRGYEENIQPLRRKKSTLSQISSLYDSESDEDDEFFDAIDSGEIQAETLASKEAHAEEEAPEEEGSELRVVKRSEIAPSFKGYEDPVRERLKMDYDNRPKISLWGILKSMIGKDMTKMTLPVSFNEPTSLLQRVAEDLEYADLLDIAADRTDSMERLVYVAAYAASEYASTIGRVAKPFNPLLGETFEYARPDKGYRFFIEQVSHHPPIGAAWAESPKWDYWGESALKSKFYGKSFDINLLGTWFLKLRPTSGGEELYTWKKVTSSVIGIITGILTVDNYGLMEIKNWTTGEVCYLDFKPRGWKASSAYQVTGKVVDRDGSPKWSMGGRWNDKIYARHTPGFEAQVSGQDPESAKTFLVWQSHPRPSGVPFNLTPFVITLNALPDNLKPYLPPTDTRLRPDQRAMEEGEYDLAATEKHRVEEKQRAKRREREAKGEEYHPQWFVRAKCPITGEEYWAHNGKYWESLCIPSFAQPVKMRGEYTCGRCLQVLQRRITTHNSTIRLQNVANSRLTVGRPAAFMRSFSSHSERCLPSKNLQGQIKRTSSPSSAVTPSGMTRPVQPLIQKATSATSSPAPDTRVLLKRNNLFHPFSESPAPAIRQRAAFIKQNAFCPHPSHQQTRAPVSPHDPESRKSAQDASLPPAHSHFECPDCGVPIYCSEGHWMDDFEAHLEICETIRQINEDDHDLHSGRFFPEFNYPGLQDDNFVINMTNWDTFLYTREFDAINDDRSMRQVTRMLTYPMTIGSVLHELSPYSVRKNGRLTTEGLKSVSALRYTLHPPKTGEGVDIEGLRLKAPPVRIFILGARAESSLPRDVWLQLSYIFPRSLIHLIFIGPESMANRDAEFPLPERTPENPFGGIVEDRLGGQMKITTYVDYFHTMYKAQYFQPFDPYLDCFMLFHPGLGHPASSHEWEETLPQLLETKVPIITTGYTQWDMERDINWVREKCAGEFDILLEPGENIFRSLRWDLNDLDPHDVSCGNWGIWAFRGKRYEATFKE</sequence>
<dbReference type="SUPFAM" id="SSF48403">
    <property type="entry name" value="Ankyrin repeat"/>
    <property type="match status" value="1"/>
</dbReference>
<dbReference type="InterPro" id="IPR046824">
    <property type="entry name" value="Mss51-like_C"/>
</dbReference>
<reference evidence="13 14" key="1">
    <citation type="submission" date="2020-01" db="EMBL/GenBank/DDBJ databases">
        <title>Aspergillus terreus IFO 6365 whole genome shotgun sequence.</title>
        <authorList>
            <person name="Kanamasa S."/>
            <person name="Takahashi H."/>
        </authorList>
    </citation>
    <scope>NUCLEOTIDE SEQUENCE [LARGE SCALE GENOMIC DNA]</scope>
    <source>
        <strain evidence="13 14">IFO 6365</strain>
    </source>
</reference>
<dbReference type="CDD" id="cd13292">
    <property type="entry name" value="PH_Osh1p_Osh2p_yeast"/>
    <property type="match status" value="1"/>
</dbReference>
<dbReference type="Pfam" id="PF01237">
    <property type="entry name" value="Oxysterol_BP"/>
    <property type="match status" value="1"/>
</dbReference>
<dbReference type="Pfam" id="PF07542">
    <property type="entry name" value="ATP12"/>
    <property type="match status" value="1"/>
</dbReference>
<feature type="region of interest" description="Disordered" evidence="12">
    <location>
        <begin position="42"/>
        <end position="71"/>
    </location>
</feature>
<organism evidence="13 14">
    <name type="scientific">Aspergillus terreus</name>
    <dbReference type="NCBI Taxonomy" id="33178"/>
    <lineage>
        <taxon>Eukaryota</taxon>
        <taxon>Fungi</taxon>
        <taxon>Dikarya</taxon>
        <taxon>Ascomycota</taxon>
        <taxon>Pezizomycotina</taxon>
        <taxon>Eurotiomycetes</taxon>
        <taxon>Eurotiomycetidae</taxon>
        <taxon>Eurotiales</taxon>
        <taxon>Aspergillaceae</taxon>
        <taxon>Aspergillus</taxon>
        <taxon>Aspergillus subgen. Circumdati</taxon>
    </lineage>
</organism>
<comment type="similarity">
    <text evidence="3 11">Belongs to the OSBP family.</text>
</comment>
<feature type="compositionally biased region" description="Acidic residues" evidence="12">
    <location>
        <begin position="973"/>
        <end position="982"/>
    </location>
</feature>
<name>A0A5M3YN18_ASPTE</name>
<dbReference type="Pfam" id="PF20179">
    <property type="entry name" value="MSS51_C"/>
    <property type="match status" value="1"/>
</dbReference>
<keyword evidence="8" id="KW-0446">Lipid-binding</keyword>
<feature type="compositionally biased region" description="Polar residues" evidence="12">
    <location>
        <begin position="919"/>
        <end position="938"/>
    </location>
</feature>
<dbReference type="InterPro" id="IPR018494">
    <property type="entry name" value="Oxysterol-bd_CS"/>
</dbReference>
<gene>
    <name evidence="13" type="ORF">ATEIFO6365_0001110200</name>
</gene>
<feature type="compositionally biased region" description="Polar residues" evidence="12">
    <location>
        <begin position="452"/>
        <end position="462"/>
    </location>
</feature>
<dbReference type="PANTHER" id="PTHR10972">
    <property type="entry name" value="OXYSTEROL-BINDING PROTEIN-RELATED"/>
    <property type="match status" value="1"/>
</dbReference>
<keyword evidence="5" id="KW-0597">Phosphoprotein</keyword>
<evidence type="ECO:0000256" key="6">
    <source>
        <dbReference type="ARBA" id="ARBA00022946"/>
    </source>
</evidence>
<feature type="region of interest" description="Disordered" evidence="12">
    <location>
        <begin position="1209"/>
        <end position="1229"/>
    </location>
</feature>
<dbReference type="GO" id="GO:0006897">
    <property type="term" value="P:endocytosis"/>
    <property type="evidence" value="ECO:0007669"/>
    <property type="project" value="TreeGrafter"/>
</dbReference>
<dbReference type="Pfam" id="PF00169">
    <property type="entry name" value="PH"/>
    <property type="match status" value="1"/>
</dbReference>
<dbReference type="InterPro" id="IPR000648">
    <property type="entry name" value="Oxysterol-bd"/>
</dbReference>
<feature type="region of interest" description="Disordered" evidence="12">
    <location>
        <begin position="371"/>
        <end position="390"/>
    </location>
</feature>
<dbReference type="InterPro" id="IPR037239">
    <property type="entry name" value="OSBP_sf"/>
</dbReference>
<dbReference type="GO" id="GO:0030011">
    <property type="term" value="P:maintenance of cell polarity"/>
    <property type="evidence" value="ECO:0007669"/>
    <property type="project" value="TreeGrafter"/>
</dbReference>
<dbReference type="GO" id="GO:0005635">
    <property type="term" value="C:nuclear envelope"/>
    <property type="evidence" value="ECO:0007669"/>
    <property type="project" value="TreeGrafter"/>
</dbReference>
<dbReference type="InterPro" id="IPR011419">
    <property type="entry name" value="ATP12_ATP_synth-F1-assembly"/>
</dbReference>
<keyword evidence="7" id="KW-0445">Lipid transport</keyword>
<feature type="compositionally biased region" description="Basic and acidic residues" evidence="12">
    <location>
        <begin position="865"/>
        <end position="875"/>
    </location>
</feature>
<dbReference type="GO" id="GO:0097038">
    <property type="term" value="C:perinuclear endoplasmic reticulum"/>
    <property type="evidence" value="ECO:0007669"/>
    <property type="project" value="TreeGrafter"/>
</dbReference>
<dbReference type="InterPro" id="IPR036770">
    <property type="entry name" value="Ankyrin_rpt-contain_sf"/>
</dbReference>
<feature type="compositionally biased region" description="Polar residues" evidence="12">
    <location>
        <begin position="894"/>
        <end position="908"/>
    </location>
</feature>
<evidence type="ECO:0000256" key="3">
    <source>
        <dbReference type="ARBA" id="ARBA00008842"/>
    </source>
</evidence>
<feature type="compositionally biased region" description="Basic and acidic residues" evidence="12">
    <location>
        <begin position="401"/>
        <end position="414"/>
    </location>
</feature>
<dbReference type="EMBL" id="BLJY01000001">
    <property type="protein sequence ID" value="GFF12878.1"/>
    <property type="molecule type" value="Genomic_DNA"/>
</dbReference>
<accession>A0A5M3YN18</accession>
<keyword evidence="4" id="KW-0813">Transport</keyword>
<evidence type="ECO:0000256" key="5">
    <source>
        <dbReference type="ARBA" id="ARBA00022553"/>
    </source>
</evidence>
<comment type="subcellular location">
    <subcellularLocation>
        <location evidence="1">Mitochondrion</location>
    </subcellularLocation>
</comment>
<dbReference type="Proteomes" id="UP000452235">
    <property type="component" value="Unassembled WGS sequence"/>
</dbReference>
<dbReference type="InterPro" id="IPR001849">
    <property type="entry name" value="PH_domain"/>
</dbReference>
<evidence type="ECO:0000313" key="13">
    <source>
        <dbReference type="EMBL" id="GFF12878.1"/>
    </source>
</evidence>
<keyword evidence="10" id="KW-0143">Chaperone</keyword>
<feature type="region of interest" description="Disordered" evidence="12">
    <location>
        <begin position="1773"/>
        <end position="1802"/>
    </location>
</feature>
<evidence type="ECO:0000256" key="11">
    <source>
        <dbReference type="RuleBase" id="RU003844"/>
    </source>
</evidence>
<dbReference type="PROSITE" id="PS50088">
    <property type="entry name" value="ANK_REPEAT"/>
    <property type="match status" value="3"/>
</dbReference>
<evidence type="ECO:0000256" key="4">
    <source>
        <dbReference type="ARBA" id="ARBA00022448"/>
    </source>
</evidence>
<feature type="compositionally biased region" description="Basic and acidic residues" evidence="12">
    <location>
        <begin position="881"/>
        <end position="892"/>
    </location>
</feature>
<dbReference type="VEuPathDB" id="FungiDB:ATEG_01877"/>
<feature type="compositionally biased region" description="Polar residues" evidence="12">
    <location>
        <begin position="478"/>
        <end position="492"/>
    </location>
</feature>
<comment type="caution">
    <text evidence="13">The sequence shown here is derived from an EMBL/GenBank/DDBJ whole genome shotgun (WGS) entry which is preliminary data.</text>
</comment>
<dbReference type="Gene3D" id="3.30.70.3490">
    <property type="match status" value="1"/>
</dbReference>
<dbReference type="Pfam" id="PF13824">
    <property type="entry name" value="zf-Mss51"/>
    <property type="match status" value="1"/>
</dbReference>
<evidence type="ECO:0000256" key="2">
    <source>
        <dbReference type="ARBA" id="ARBA00008231"/>
    </source>
</evidence>
<dbReference type="FunFam" id="2.30.29.30:FF:000061">
    <property type="entry name" value="Oxysterol binding protein 1"/>
    <property type="match status" value="1"/>
</dbReference>
<keyword evidence="14" id="KW-1185">Reference proteome</keyword>
<dbReference type="SUPFAM" id="SSF50729">
    <property type="entry name" value="PH domain-like"/>
    <property type="match status" value="1"/>
</dbReference>
<dbReference type="GO" id="GO:0043461">
    <property type="term" value="P:proton-transporting ATP synthase complex assembly"/>
    <property type="evidence" value="ECO:0007669"/>
    <property type="project" value="InterPro"/>
</dbReference>
<dbReference type="PROSITE" id="PS50297">
    <property type="entry name" value="ANK_REP_REGION"/>
    <property type="match status" value="3"/>
</dbReference>
<evidence type="ECO:0000256" key="1">
    <source>
        <dbReference type="ARBA" id="ARBA00004173"/>
    </source>
</evidence>
<proteinExistence type="inferred from homology"/>
<dbReference type="InterPro" id="IPR042272">
    <property type="entry name" value="ATP12_ATP_synth-F1-assembly_N"/>
</dbReference>
<dbReference type="PROSITE" id="PS50003">
    <property type="entry name" value="PH_DOMAIN"/>
    <property type="match status" value="1"/>
</dbReference>
<dbReference type="GO" id="GO:0005829">
    <property type="term" value="C:cytosol"/>
    <property type="evidence" value="ECO:0007669"/>
    <property type="project" value="TreeGrafter"/>
</dbReference>
<evidence type="ECO:0000256" key="7">
    <source>
        <dbReference type="ARBA" id="ARBA00023055"/>
    </source>
</evidence>
<comment type="similarity">
    <text evidence="2">Belongs to the ATP12 family.</text>
</comment>
<dbReference type="Gene3D" id="1.10.3580.10">
    <property type="entry name" value="ATP12 ATPase"/>
    <property type="match status" value="1"/>
</dbReference>
<evidence type="ECO:0000313" key="14">
    <source>
        <dbReference type="Proteomes" id="UP000452235"/>
    </source>
</evidence>
<dbReference type="FunFam" id="3.30.70.3490:FF:000010">
    <property type="entry name" value="Oxysterol binding protein (Osh1)"/>
    <property type="match status" value="1"/>
</dbReference>
<feature type="compositionally biased region" description="Basic and acidic residues" evidence="12">
    <location>
        <begin position="60"/>
        <end position="71"/>
    </location>
</feature>
<feature type="compositionally biased region" description="Basic and acidic residues" evidence="12">
    <location>
        <begin position="984"/>
        <end position="993"/>
    </location>
</feature>
<dbReference type="GO" id="GO:0006887">
    <property type="term" value="P:exocytosis"/>
    <property type="evidence" value="ECO:0007669"/>
    <property type="project" value="TreeGrafter"/>
</dbReference>
<dbReference type="SUPFAM" id="SSF144000">
    <property type="entry name" value="Oxysterol-binding protein-like"/>
    <property type="match status" value="1"/>
</dbReference>
<dbReference type="GO" id="GO:0006869">
    <property type="term" value="P:lipid transport"/>
    <property type="evidence" value="ECO:0007669"/>
    <property type="project" value="UniProtKB-KW"/>
</dbReference>
<dbReference type="InterPro" id="IPR023335">
    <property type="entry name" value="ATP12_ortho_dom_sf"/>
</dbReference>
<dbReference type="Gene3D" id="3.30.2180.10">
    <property type="entry name" value="ATP12-like"/>
    <property type="match status" value="1"/>
</dbReference>
<feature type="compositionally biased region" description="Basic and acidic residues" evidence="12">
    <location>
        <begin position="1137"/>
        <end position="1152"/>
    </location>
</feature>
<dbReference type="InterPro" id="IPR032717">
    <property type="entry name" value="Mss51_Znf"/>
</dbReference>
<feature type="compositionally biased region" description="Low complexity" evidence="12">
    <location>
        <begin position="416"/>
        <end position="443"/>
    </location>
</feature>
<feature type="compositionally biased region" description="Basic and acidic residues" evidence="12">
    <location>
        <begin position="1092"/>
        <end position="1117"/>
    </location>
</feature>
<dbReference type="PANTHER" id="PTHR10972:SF205">
    <property type="entry name" value="OXYSTEROL-BINDING PROTEIN 1"/>
    <property type="match status" value="1"/>
</dbReference>
<feature type="region of interest" description="Disordered" evidence="12">
    <location>
        <begin position="401"/>
        <end position="492"/>
    </location>
</feature>